<dbReference type="InterPro" id="IPR042463">
    <property type="entry name" value="HNOB_dom_associated_sf"/>
</dbReference>
<evidence type="ECO:0000313" key="5">
    <source>
        <dbReference type="EMBL" id="KEO90254.1"/>
    </source>
</evidence>
<gene>
    <name evidence="5" type="ORF">EH31_09190</name>
</gene>
<name>A0A074MA04_ERYLO</name>
<evidence type="ECO:0000256" key="2">
    <source>
        <dbReference type="ARBA" id="ARBA00022741"/>
    </source>
</evidence>
<dbReference type="RefSeq" id="WP_034959716.1">
    <property type="nucleotide sequence ID" value="NZ_JMIW01000003.1"/>
</dbReference>
<dbReference type="EMBL" id="JMIW01000003">
    <property type="protein sequence ID" value="KEO90254.1"/>
    <property type="molecule type" value="Genomic_DNA"/>
</dbReference>
<reference evidence="5 6" key="1">
    <citation type="submission" date="2014-04" db="EMBL/GenBank/DDBJ databases">
        <title>A comprehensive comparison of genomes of Erythrobacter spp. strains.</title>
        <authorList>
            <person name="Zheng Q."/>
        </authorList>
    </citation>
    <scope>NUCLEOTIDE SEQUENCE [LARGE SCALE GENOMIC DNA]</scope>
    <source>
        <strain evidence="5 6">DSM 6997</strain>
    </source>
</reference>
<dbReference type="PANTHER" id="PTHR44757">
    <property type="entry name" value="DIGUANYLATE CYCLASE DGCP"/>
    <property type="match status" value="1"/>
</dbReference>
<dbReference type="CDD" id="cd01949">
    <property type="entry name" value="GGDEF"/>
    <property type="match status" value="1"/>
</dbReference>
<evidence type="ECO:0000256" key="3">
    <source>
        <dbReference type="ARBA" id="ARBA00023293"/>
    </source>
</evidence>
<dbReference type="EC" id="4.6.1.2" evidence="1"/>
<comment type="caution">
    <text evidence="5">The sequence shown here is derived from an EMBL/GenBank/DDBJ whole genome shotgun (WGS) entry which is preliminary data.</text>
</comment>
<protein>
    <recommendedName>
        <fullName evidence="1">guanylate cyclase</fullName>
        <ecNumber evidence="1">4.6.1.2</ecNumber>
    </recommendedName>
</protein>
<dbReference type="InterPro" id="IPR011645">
    <property type="entry name" value="HNOB_dom_associated"/>
</dbReference>
<evidence type="ECO:0000313" key="6">
    <source>
        <dbReference type="Proteomes" id="UP000027647"/>
    </source>
</evidence>
<dbReference type="AlphaFoldDB" id="A0A074MA04"/>
<dbReference type="InterPro" id="IPR043128">
    <property type="entry name" value="Rev_trsase/Diguanyl_cyclase"/>
</dbReference>
<dbReference type="NCBIfam" id="TIGR00254">
    <property type="entry name" value="GGDEF"/>
    <property type="match status" value="1"/>
</dbReference>
<feature type="domain" description="GGDEF" evidence="4">
    <location>
        <begin position="200"/>
        <end position="328"/>
    </location>
</feature>
<accession>A0A074MA04</accession>
<dbReference type="PANTHER" id="PTHR44757:SF2">
    <property type="entry name" value="BIOFILM ARCHITECTURE MAINTENANCE PROTEIN MBAA"/>
    <property type="match status" value="1"/>
</dbReference>
<dbReference type="eggNOG" id="COG2199">
    <property type="taxonomic scope" value="Bacteria"/>
</dbReference>
<dbReference type="InterPro" id="IPR052155">
    <property type="entry name" value="Biofilm_reg_signaling"/>
</dbReference>
<dbReference type="Pfam" id="PF00990">
    <property type="entry name" value="GGDEF"/>
    <property type="match status" value="1"/>
</dbReference>
<dbReference type="GO" id="GO:0004383">
    <property type="term" value="F:guanylate cyclase activity"/>
    <property type="evidence" value="ECO:0007669"/>
    <property type="project" value="UniProtKB-EC"/>
</dbReference>
<organism evidence="5 6">
    <name type="scientific">Erythrobacter longus</name>
    <dbReference type="NCBI Taxonomy" id="1044"/>
    <lineage>
        <taxon>Bacteria</taxon>
        <taxon>Pseudomonadati</taxon>
        <taxon>Pseudomonadota</taxon>
        <taxon>Alphaproteobacteria</taxon>
        <taxon>Sphingomonadales</taxon>
        <taxon>Erythrobacteraceae</taxon>
        <taxon>Erythrobacter/Porphyrobacter group</taxon>
        <taxon>Erythrobacter</taxon>
    </lineage>
</organism>
<dbReference type="Pfam" id="PF07701">
    <property type="entry name" value="HNOBA"/>
    <property type="match status" value="1"/>
</dbReference>
<dbReference type="Gene3D" id="3.30.70.270">
    <property type="match status" value="1"/>
</dbReference>
<keyword evidence="2" id="KW-0547">Nucleotide-binding</keyword>
<sequence length="372" mass="40706">MLSSPDLAYCLTAGALNTLFPMHCILDDEGRIVQAGSTLSKVMRRAVVGEALFDLFEIKRPRSLHSLADLQSYTGPKFVLRAVFEAEHPLEFRCVATAMEAGGKTLLIDFAFSADFLDLFSLLQLNASDFKPNDPSLDLIYTIETQRTLVEDSQKLTLALERSRKEAEHAANIDLLTGIANRRFLSSYLRQEPAPIISRCGGFLLHLDLNKFKSINDTSGHSAGDAVLQHTARILDEAAGETGFAARLGGDEFVLLVRGYTSRAAIESLSIGICQRISEPIAHGGHVLQVSTLLSMAVLLLINCSASLTSHSTKQNAAGKTSSSWIKRCFTTITSAKRSSNRSKTGCSWANSFRSFNQRLIRGQTAYPAWKS</sequence>
<keyword evidence="6" id="KW-1185">Reference proteome</keyword>
<evidence type="ECO:0000256" key="1">
    <source>
        <dbReference type="ARBA" id="ARBA00012202"/>
    </source>
</evidence>
<proteinExistence type="predicted"/>
<dbReference type="PROSITE" id="PS50887">
    <property type="entry name" value="GGDEF"/>
    <property type="match status" value="1"/>
</dbReference>
<dbReference type="GO" id="GO:0000166">
    <property type="term" value="F:nucleotide binding"/>
    <property type="evidence" value="ECO:0007669"/>
    <property type="project" value="UniProtKB-KW"/>
</dbReference>
<keyword evidence="3" id="KW-0141">cGMP biosynthesis</keyword>
<dbReference type="Gene3D" id="3.30.450.260">
    <property type="entry name" value="Haem NO binding associated domain"/>
    <property type="match status" value="1"/>
</dbReference>
<dbReference type="Proteomes" id="UP000027647">
    <property type="component" value="Unassembled WGS sequence"/>
</dbReference>
<dbReference type="InterPro" id="IPR000160">
    <property type="entry name" value="GGDEF_dom"/>
</dbReference>
<dbReference type="SMART" id="SM00267">
    <property type="entry name" value="GGDEF"/>
    <property type="match status" value="1"/>
</dbReference>
<dbReference type="STRING" id="1044.EH31_09190"/>
<dbReference type="SUPFAM" id="SSF55073">
    <property type="entry name" value="Nucleotide cyclase"/>
    <property type="match status" value="1"/>
</dbReference>
<dbReference type="OrthoDB" id="9812260at2"/>
<evidence type="ECO:0000259" key="4">
    <source>
        <dbReference type="PROSITE" id="PS50887"/>
    </source>
</evidence>
<dbReference type="InterPro" id="IPR029787">
    <property type="entry name" value="Nucleotide_cyclase"/>
</dbReference>